<keyword evidence="3" id="KW-1185">Reference proteome</keyword>
<dbReference type="Proteomes" id="UP001589896">
    <property type="component" value="Unassembled WGS sequence"/>
</dbReference>
<gene>
    <name evidence="2" type="ORF">ACFFGH_27840</name>
</gene>
<evidence type="ECO:0000256" key="1">
    <source>
        <dbReference type="SAM" id="Phobius"/>
    </source>
</evidence>
<organism evidence="2 3">
    <name type="scientific">Lysobacter korlensis</name>
    <dbReference type="NCBI Taxonomy" id="553636"/>
    <lineage>
        <taxon>Bacteria</taxon>
        <taxon>Pseudomonadati</taxon>
        <taxon>Pseudomonadota</taxon>
        <taxon>Gammaproteobacteria</taxon>
        <taxon>Lysobacterales</taxon>
        <taxon>Lysobacteraceae</taxon>
        <taxon>Lysobacter</taxon>
    </lineage>
</organism>
<proteinExistence type="predicted"/>
<evidence type="ECO:0000313" key="2">
    <source>
        <dbReference type="EMBL" id="MFC0681660.1"/>
    </source>
</evidence>
<feature type="transmembrane region" description="Helical" evidence="1">
    <location>
        <begin position="6"/>
        <end position="28"/>
    </location>
</feature>
<protein>
    <submittedName>
        <fullName evidence="2">Uncharacterized protein</fullName>
    </submittedName>
</protein>
<keyword evidence="1" id="KW-0472">Membrane</keyword>
<dbReference type="RefSeq" id="WP_386674689.1">
    <property type="nucleotide sequence ID" value="NZ_JBHLTG010000009.1"/>
</dbReference>
<feature type="transmembrane region" description="Helical" evidence="1">
    <location>
        <begin position="40"/>
        <end position="58"/>
    </location>
</feature>
<keyword evidence="1" id="KW-1133">Transmembrane helix</keyword>
<keyword evidence="1" id="KW-0812">Transmembrane</keyword>
<comment type="caution">
    <text evidence="2">The sequence shown here is derived from an EMBL/GenBank/DDBJ whole genome shotgun (WGS) entry which is preliminary data.</text>
</comment>
<reference evidence="2 3" key="1">
    <citation type="submission" date="2024-09" db="EMBL/GenBank/DDBJ databases">
        <authorList>
            <person name="Sun Q."/>
            <person name="Mori K."/>
        </authorList>
    </citation>
    <scope>NUCLEOTIDE SEQUENCE [LARGE SCALE GENOMIC DNA]</scope>
    <source>
        <strain evidence="2 3">KCTC 23076</strain>
    </source>
</reference>
<sequence length="63" mass="6588">MIDWAAFAIVALASVPAACVVVTLFAVGVRLRVAGHWAQYLCFALCGAAVLFGIYLIVPALHG</sequence>
<evidence type="ECO:0000313" key="3">
    <source>
        <dbReference type="Proteomes" id="UP001589896"/>
    </source>
</evidence>
<dbReference type="EMBL" id="JBHLTG010000009">
    <property type="protein sequence ID" value="MFC0681660.1"/>
    <property type="molecule type" value="Genomic_DNA"/>
</dbReference>
<accession>A0ABV6RXF3</accession>
<name>A0ABV6RXF3_9GAMM</name>